<dbReference type="Pfam" id="PF08571">
    <property type="entry name" value="Yos1"/>
    <property type="match status" value="1"/>
</dbReference>
<dbReference type="PANTHER" id="PTHR15858">
    <property type="entry name" value="IMMEDIATE EARLY RESPONSE 3-INTERACTING PROTEIN 1"/>
    <property type="match status" value="1"/>
</dbReference>
<evidence type="ECO:0008006" key="11">
    <source>
        <dbReference type="Google" id="ProtNLM"/>
    </source>
</evidence>
<protein>
    <recommendedName>
        <fullName evidence="11">Immediate early response 3-interacting protein 1</fullName>
    </recommendedName>
</protein>
<gene>
    <name evidence="9" type="ORF">KFE25_010491</name>
</gene>
<comment type="subcellular location">
    <subcellularLocation>
        <location evidence="1">Membrane</location>
    </subcellularLocation>
</comment>
<evidence type="ECO:0000256" key="7">
    <source>
        <dbReference type="ARBA" id="ARBA00024203"/>
    </source>
</evidence>
<evidence type="ECO:0000256" key="1">
    <source>
        <dbReference type="ARBA" id="ARBA00004370"/>
    </source>
</evidence>
<keyword evidence="5 8" id="KW-1133">Transmembrane helix</keyword>
<evidence type="ECO:0000256" key="4">
    <source>
        <dbReference type="ARBA" id="ARBA00022927"/>
    </source>
</evidence>
<dbReference type="InterPro" id="IPR013880">
    <property type="entry name" value="Yos1"/>
</dbReference>
<evidence type="ECO:0000256" key="3">
    <source>
        <dbReference type="ARBA" id="ARBA00022692"/>
    </source>
</evidence>
<comment type="caution">
    <text evidence="9">The sequence shown here is derived from an EMBL/GenBank/DDBJ whole genome shotgun (WGS) entry which is preliminary data.</text>
</comment>
<dbReference type="GO" id="GO:0030134">
    <property type="term" value="C:COPII-coated ER to Golgi transport vesicle"/>
    <property type="evidence" value="ECO:0007669"/>
    <property type="project" value="TreeGrafter"/>
</dbReference>
<feature type="transmembrane region" description="Helical" evidence="8">
    <location>
        <begin position="58"/>
        <end position="78"/>
    </location>
</feature>
<dbReference type="PANTHER" id="PTHR15858:SF0">
    <property type="entry name" value="IMMEDIATE EARLY RESPONSE 3-INTERACTING PROTEIN 1"/>
    <property type="match status" value="1"/>
</dbReference>
<evidence type="ECO:0000256" key="2">
    <source>
        <dbReference type="ARBA" id="ARBA00022448"/>
    </source>
</evidence>
<evidence type="ECO:0000256" key="6">
    <source>
        <dbReference type="ARBA" id="ARBA00023136"/>
    </source>
</evidence>
<sequence length="79" mass="8846">MGLGLGSLFLATILVLNGLAILNEERFLRRIGWGYEENLQEPPSFKKQVINLLYAVRVLLRVPLLGLNVLTILVKLLMG</sequence>
<reference evidence="9" key="1">
    <citation type="submission" date="2021-05" db="EMBL/GenBank/DDBJ databases">
        <title>The genome of the haptophyte Pavlova lutheri (Diacronema luteri, Pavlovales) - a model for lipid biosynthesis in eukaryotic algae.</title>
        <authorList>
            <person name="Hulatt C.J."/>
            <person name="Posewitz M.C."/>
        </authorList>
    </citation>
    <scope>NUCLEOTIDE SEQUENCE</scope>
    <source>
        <strain evidence="9">NIVA-4/92</strain>
    </source>
</reference>
<proteinExistence type="inferred from homology"/>
<keyword evidence="6 8" id="KW-0472">Membrane</keyword>
<evidence type="ECO:0000313" key="10">
    <source>
        <dbReference type="Proteomes" id="UP000751190"/>
    </source>
</evidence>
<dbReference type="AlphaFoldDB" id="A0A8J6C5R4"/>
<dbReference type="Proteomes" id="UP000751190">
    <property type="component" value="Unassembled WGS sequence"/>
</dbReference>
<keyword evidence="2" id="KW-0813">Transport</keyword>
<dbReference type="OMA" id="VQTVMRM"/>
<organism evidence="9 10">
    <name type="scientific">Diacronema lutheri</name>
    <name type="common">Unicellular marine alga</name>
    <name type="synonym">Monochrysis lutheri</name>
    <dbReference type="NCBI Taxonomy" id="2081491"/>
    <lineage>
        <taxon>Eukaryota</taxon>
        <taxon>Haptista</taxon>
        <taxon>Haptophyta</taxon>
        <taxon>Pavlovophyceae</taxon>
        <taxon>Pavlovales</taxon>
        <taxon>Pavlovaceae</taxon>
        <taxon>Diacronema</taxon>
    </lineage>
</organism>
<dbReference type="GO" id="GO:0006888">
    <property type="term" value="P:endoplasmic reticulum to Golgi vesicle-mediated transport"/>
    <property type="evidence" value="ECO:0007669"/>
    <property type="project" value="TreeGrafter"/>
</dbReference>
<dbReference type="GO" id="GO:0000139">
    <property type="term" value="C:Golgi membrane"/>
    <property type="evidence" value="ECO:0007669"/>
    <property type="project" value="TreeGrafter"/>
</dbReference>
<name>A0A8J6C5R4_DIALT</name>
<accession>A0A8J6C5R4</accession>
<keyword evidence="3 8" id="KW-0812">Transmembrane</keyword>
<keyword evidence="10" id="KW-1185">Reference proteome</keyword>
<keyword evidence="4" id="KW-0653">Protein transport</keyword>
<dbReference type="GO" id="GO:0005789">
    <property type="term" value="C:endoplasmic reticulum membrane"/>
    <property type="evidence" value="ECO:0007669"/>
    <property type="project" value="TreeGrafter"/>
</dbReference>
<evidence type="ECO:0000313" key="9">
    <source>
        <dbReference type="EMBL" id="KAG8461304.1"/>
    </source>
</evidence>
<evidence type="ECO:0000256" key="5">
    <source>
        <dbReference type="ARBA" id="ARBA00022989"/>
    </source>
</evidence>
<dbReference type="GO" id="GO:0015031">
    <property type="term" value="P:protein transport"/>
    <property type="evidence" value="ECO:0007669"/>
    <property type="project" value="UniProtKB-KW"/>
</dbReference>
<dbReference type="EMBL" id="JAGTXO010000026">
    <property type="protein sequence ID" value="KAG8461304.1"/>
    <property type="molecule type" value="Genomic_DNA"/>
</dbReference>
<dbReference type="OrthoDB" id="15356at2759"/>
<evidence type="ECO:0000256" key="8">
    <source>
        <dbReference type="SAM" id="Phobius"/>
    </source>
</evidence>
<comment type="similarity">
    <text evidence="7">Belongs to the YOS1 family.</text>
</comment>